<gene>
    <name evidence="1" type="ORF">HCT48_03500</name>
</gene>
<protein>
    <recommendedName>
        <fullName evidence="3">5-methylcytosine-specific restriction enzyme subunit McrC</fullName>
    </recommendedName>
</protein>
<accession>A0A968GEX0</accession>
<proteinExistence type="predicted"/>
<comment type="caution">
    <text evidence="1">The sequence shown here is derived from an EMBL/GenBank/DDBJ whole genome shotgun (WGS) entry which is preliminary data.</text>
</comment>
<dbReference type="AlphaFoldDB" id="A0A968GEX0"/>
<dbReference type="RefSeq" id="WP_167695373.1">
    <property type="nucleotide sequence ID" value="NZ_CP118181.1"/>
</dbReference>
<evidence type="ECO:0008006" key="3">
    <source>
        <dbReference type="Google" id="ProtNLM"/>
    </source>
</evidence>
<dbReference type="PANTHER" id="PTHR38733">
    <property type="entry name" value="PROTEIN MCRC"/>
    <property type="match status" value="1"/>
</dbReference>
<dbReference type="InterPro" id="IPR019292">
    <property type="entry name" value="McrC"/>
</dbReference>
<dbReference type="Pfam" id="PF10117">
    <property type="entry name" value="McrBC"/>
    <property type="match status" value="1"/>
</dbReference>
<dbReference type="Proteomes" id="UP000778951">
    <property type="component" value="Unassembled WGS sequence"/>
</dbReference>
<dbReference type="EMBL" id="JAATLM010000001">
    <property type="protein sequence ID" value="NIZ69279.1"/>
    <property type="molecule type" value="Genomic_DNA"/>
</dbReference>
<dbReference type="PANTHER" id="PTHR38733:SF1">
    <property type="entry name" value="TYPE IV METHYL-DIRECTED RESTRICTION ENZYME ECOKMCRBC"/>
    <property type="match status" value="1"/>
</dbReference>
<reference evidence="1" key="1">
    <citation type="submission" date="2020-03" db="EMBL/GenBank/DDBJ databases">
        <title>Spirochaetal bacteria isolated from arthropods constitute a novel genus Entomospira genus novum within the order Spirochaetales.</title>
        <authorList>
            <person name="Grana-Miraglia L."/>
            <person name="Sikutova S."/>
            <person name="Fingerle V."/>
            <person name="Sing A."/>
            <person name="Castillo-Ramirez S."/>
            <person name="Margos G."/>
            <person name="Rudolf I."/>
        </authorList>
    </citation>
    <scope>NUCLEOTIDE SEQUENCE</scope>
    <source>
        <strain evidence="1">BR149</strain>
    </source>
</reference>
<keyword evidence="2" id="KW-1185">Reference proteome</keyword>
<sequence>MSIDTQAESDHFFINKIPLNNIWWLLLYDSMREHDFTQLAYFNKENYYNEMLPLLFLRLFKSALAKRYKEGLSRDYLHTREVNTRVRGKIDIASTYQKQLLQQGSVAIRYDVLELNHTLNQLLLTALTYILKEIKKSPTLMEFHTTPNLLQESEALLKRLARLGIQAKNAREVKRLKIKVIPRNQDDRRLVNLAQLALHLSQLMQHTHQHSTQSLYSISRDPKYLYGIYERAIRNFFRYNLASYTVEAQHVPIMWQVAPEYPTKQNILPSMYCDILIKKEAFSLIVDTKFTSMYSGSRSAHLYQIYTYVHEHHASAGLLLYPSVSTNEEEAMSLEVIPKKNGKYFFIAQFSLMEKNYTKIESNLCAIIEEIFSQLKQATPYR</sequence>
<evidence type="ECO:0000313" key="2">
    <source>
        <dbReference type="Proteomes" id="UP000778951"/>
    </source>
</evidence>
<organism evidence="1 2">
    <name type="scientific">Entomospira culicis</name>
    <dbReference type="NCBI Taxonomy" id="2719989"/>
    <lineage>
        <taxon>Bacteria</taxon>
        <taxon>Pseudomonadati</taxon>
        <taxon>Spirochaetota</taxon>
        <taxon>Spirochaetia</taxon>
        <taxon>Spirochaetales</taxon>
        <taxon>Spirochaetaceae</taxon>
        <taxon>Entomospira</taxon>
    </lineage>
</organism>
<evidence type="ECO:0000313" key="1">
    <source>
        <dbReference type="EMBL" id="NIZ69279.1"/>
    </source>
</evidence>
<name>A0A968GEX0_9SPIO</name>